<dbReference type="CDD" id="cd06261">
    <property type="entry name" value="TM_PBP2"/>
    <property type="match status" value="1"/>
</dbReference>
<organism evidence="10 11">
    <name type="scientific">Streptomyces daliensis</name>
    <dbReference type="NCBI Taxonomy" id="299421"/>
    <lineage>
        <taxon>Bacteria</taxon>
        <taxon>Bacillati</taxon>
        <taxon>Actinomycetota</taxon>
        <taxon>Actinomycetes</taxon>
        <taxon>Kitasatosporales</taxon>
        <taxon>Streptomycetaceae</taxon>
        <taxon>Streptomyces</taxon>
    </lineage>
</organism>
<evidence type="ECO:0000256" key="1">
    <source>
        <dbReference type="ARBA" id="ARBA00004651"/>
    </source>
</evidence>
<feature type="transmembrane region" description="Helical" evidence="7">
    <location>
        <begin position="218"/>
        <end position="238"/>
    </location>
</feature>
<keyword evidence="2 7" id="KW-0813">Transport</keyword>
<evidence type="ECO:0000259" key="9">
    <source>
        <dbReference type="PROSITE" id="PS50928"/>
    </source>
</evidence>
<dbReference type="PANTHER" id="PTHR30193:SF41">
    <property type="entry name" value="DIACETYLCHITOBIOSE UPTAKE SYSTEM PERMEASE PROTEIN NGCF"/>
    <property type="match status" value="1"/>
</dbReference>
<dbReference type="PANTHER" id="PTHR30193">
    <property type="entry name" value="ABC TRANSPORTER PERMEASE PROTEIN"/>
    <property type="match status" value="1"/>
</dbReference>
<feature type="transmembrane region" description="Helical" evidence="7">
    <location>
        <begin position="326"/>
        <end position="350"/>
    </location>
</feature>
<dbReference type="InterPro" id="IPR035906">
    <property type="entry name" value="MetI-like_sf"/>
</dbReference>
<evidence type="ECO:0000256" key="6">
    <source>
        <dbReference type="ARBA" id="ARBA00023136"/>
    </source>
</evidence>
<dbReference type="PROSITE" id="PS50928">
    <property type="entry name" value="ABC_TM1"/>
    <property type="match status" value="1"/>
</dbReference>
<protein>
    <submittedName>
        <fullName evidence="10">Sugar ABC transporter permease</fullName>
    </submittedName>
</protein>
<evidence type="ECO:0000256" key="5">
    <source>
        <dbReference type="ARBA" id="ARBA00022989"/>
    </source>
</evidence>
<reference evidence="10" key="1">
    <citation type="submission" date="2021-04" db="EMBL/GenBank/DDBJ databases">
        <title>Sequencing of actinobacteria type strains.</title>
        <authorList>
            <person name="Nguyen G.-S."/>
            <person name="Wentzel A."/>
        </authorList>
    </citation>
    <scope>NUCLEOTIDE SEQUENCE</scope>
    <source>
        <strain evidence="10">DSM 42095</strain>
    </source>
</reference>
<dbReference type="Pfam" id="PF00528">
    <property type="entry name" value="BPD_transp_1"/>
    <property type="match status" value="1"/>
</dbReference>
<feature type="domain" description="ABC transmembrane type-1" evidence="9">
    <location>
        <begin position="120"/>
        <end position="347"/>
    </location>
</feature>
<name>A0A8T4ILC6_9ACTN</name>
<dbReference type="SUPFAM" id="SSF161098">
    <property type="entry name" value="MetI-like"/>
    <property type="match status" value="1"/>
</dbReference>
<feature type="region of interest" description="Disordered" evidence="8">
    <location>
        <begin position="1"/>
        <end position="23"/>
    </location>
</feature>
<evidence type="ECO:0000313" key="10">
    <source>
        <dbReference type="EMBL" id="MBR7673106.1"/>
    </source>
</evidence>
<feature type="transmembrane region" description="Helical" evidence="7">
    <location>
        <begin position="124"/>
        <end position="148"/>
    </location>
</feature>
<evidence type="ECO:0000256" key="2">
    <source>
        <dbReference type="ARBA" id="ARBA00022448"/>
    </source>
</evidence>
<comment type="caution">
    <text evidence="10">The sequence shown here is derived from an EMBL/GenBank/DDBJ whole genome shotgun (WGS) entry which is preliminary data.</text>
</comment>
<comment type="subcellular location">
    <subcellularLocation>
        <location evidence="1 7">Cell membrane</location>
        <topology evidence="1 7">Multi-pass membrane protein</topology>
    </subcellularLocation>
</comment>
<dbReference type="InterPro" id="IPR051393">
    <property type="entry name" value="ABC_transporter_permease"/>
</dbReference>
<keyword evidence="6 7" id="KW-0472">Membrane</keyword>
<keyword evidence="4 7" id="KW-0812">Transmembrane</keyword>
<feature type="transmembrane region" description="Helical" evidence="7">
    <location>
        <begin position="281"/>
        <end position="300"/>
    </location>
</feature>
<keyword evidence="11" id="KW-1185">Reference proteome</keyword>
<dbReference type="EMBL" id="JAGSMN010000169">
    <property type="protein sequence ID" value="MBR7673106.1"/>
    <property type="molecule type" value="Genomic_DNA"/>
</dbReference>
<accession>A0A8T4ILC6</accession>
<dbReference type="AlphaFoldDB" id="A0A8T4ILC6"/>
<comment type="similarity">
    <text evidence="7">Belongs to the binding-protein-dependent transport system permease family.</text>
</comment>
<sequence>MANDLRTVGKTTGPAPERQGGAARTKAAFPLLVAAFLLPPRATPERARRDPRYRTLDKYRFICWFLLLPLVIYAVFVISPFFQAFYYSLTDWTGFSSEFSFVGLDNYTRMMDDSTFWAAMQHSLILLIVAPVVTLALGLFFAFMLQAGGRHKKNEVISGVRGSKLYKNVYFFPQVISVAIIGVVWGAMYDPITGPINEVLRTVGLGALAQNWLADPTFALASVLFVVCWMFVGFYVVLFSAAMGSIPKDIYEAALLDGASRPKTFFKVTLPLIWDTVQTGWIYMGIQALDCFAVVHIMTINKGGPGDSTLVTPVYLYKKAFDSGQAGYATAIGVVLLLVTMVFAAVMMLLSRRDRIEY</sequence>
<evidence type="ECO:0000313" key="11">
    <source>
        <dbReference type="Proteomes" id="UP000675554"/>
    </source>
</evidence>
<evidence type="ECO:0000256" key="3">
    <source>
        <dbReference type="ARBA" id="ARBA00022475"/>
    </source>
</evidence>
<proteinExistence type="inferred from homology"/>
<dbReference type="GO" id="GO:0005886">
    <property type="term" value="C:plasma membrane"/>
    <property type="evidence" value="ECO:0007669"/>
    <property type="project" value="UniProtKB-SubCell"/>
</dbReference>
<dbReference type="Proteomes" id="UP000675554">
    <property type="component" value="Unassembled WGS sequence"/>
</dbReference>
<keyword evidence="5 7" id="KW-1133">Transmembrane helix</keyword>
<evidence type="ECO:0000256" key="8">
    <source>
        <dbReference type="SAM" id="MobiDB-lite"/>
    </source>
</evidence>
<evidence type="ECO:0000256" key="7">
    <source>
        <dbReference type="RuleBase" id="RU363032"/>
    </source>
</evidence>
<evidence type="ECO:0000256" key="4">
    <source>
        <dbReference type="ARBA" id="ARBA00022692"/>
    </source>
</evidence>
<dbReference type="GO" id="GO:0055085">
    <property type="term" value="P:transmembrane transport"/>
    <property type="evidence" value="ECO:0007669"/>
    <property type="project" value="InterPro"/>
</dbReference>
<feature type="transmembrane region" description="Helical" evidence="7">
    <location>
        <begin position="169"/>
        <end position="188"/>
    </location>
</feature>
<dbReference type="Gene3D" id="1.10.3720.10">
    <property type="entry name" value="MetI-like"/>
    <property type="match status" value="1"/>
</dbReference>
<feature type="transmembrane region" description="Helical" evidence="7">
    <location>
        <begin position="59"/>
        <end position="82"/>
    </location>
</feature>
<gene>
    <name evidence="10" type="ORF">KDA82_08775</name>
</gene>
<dbReference type="InterPro" id="IPR000515">
    <property type="entry name" value="MetI-like"/>
</dbReference>
<keyword evidence="3" id="KW-1003">Cell membrane</keyword>